<dbReference type="InterPro" id="IPR050229">
    <property type="entry name" value="GlpE_sulfurtransferase"/>
</dbReference>
<dbReference type="InterPro" id="IPR001763">
    <property type="entry name" value="Rhodanese-like_dom"/>
</dbReference>
<dbReference type="PANTHER" id="PTHR43031">
    <property type="entry name" value="FAD-DEPENDENT OXIDOREDUCTASE"/>
    <property type="match status" value="1"/>
</dbReference>
<dbReference type="SMART" id="SM00450">
    <property type="entry name" value="RHOD"/>
    <property type="match status" value="1"/>
</dbReference>
<dbReference type="Pfam" id="PF00581">
    <property type="entry name" value="Rhodanese"/>
    <property type="match status" value="1"/>
</dbReference>
<proteinExistence type="predicted"/>
<protein>
    <recommendedName>
        <fullName evidence="1">Rhodanese domain-containing protein</fullName>
    </recommendedName>
</protein>
<dbReference type="STRING" id="1799789.AX660_20110"/>
<dbReference type="OrthoDB" id="9791096at2"/>
<dbReference type="AlphaFoldDB" id="A0A148KNE5"/>
<dbReference type="RefSeq" id="WP_068379454.1">
    <property type="nucleotide sequence ID" value="NZ_LSNE01000009.1"/>
</dbReference>
<organism evidence="2 3">
    <name type="scientific">Paraglaciecola hydrolytica</name>
    <dbReference type="NCBI Taxonomy" id="1799789"/>
    <lineage>
        <taxon>Bacteria</taxon>
        <taxon>Pseudomonadati</taxon>
        <taxon>Pseudomonadota</taxon>
        <taxon>Gammaproteobacteria</taxon>
        <taxon>Alteromonadales</taxon>
        <taxon>Alteromonadaceae</taxon>
        <taxon>Paraglaciecola</taxon>
    </lineage>
</organism>
<dbReference type="Gene3D" id="3.40.250.10">
    <property type="entry name" value="Rhodanese-like domain"/>
    <property type="match status" value="1"/>
</dbReference>
<dbReference type="SUPFAM" id="SSF52821">
    <property type="entry name" value="Rhodanese/Cell cycle control phosphatase"/>
    <property type="match status" value="1"/>
</dbReference>
<accession>A0A148KNE5</accession>
<comment type="caution">
    <text evidence="2">The sequence shown here is derived from an EMBL/GenBank/DDBJ whole genome shotgun (WGS) entry which is preliminary data.</text>
</comment>
<gene>
    <name evidence="2" type="ORF">AX660_20110</name>
</gene>
<dbReference type="CDD" id="cd00158">
    <property type="entry name" value="RHOD"/>
    <property type="match status" value="1"/>
</dbReference>
<evidence type="ECO:0000259" key="1">
    <source>
        <dbReference type="PROSITE" id="PS50206"/>
    </source>
</evidence>
<evidence type="ECO:0000313" key="2">
    <source>
        <dbReference type="EMBL" id="KXI27832.1"/>
    </source>
</evidence>
<dbReference type="PROSITE" id="PS50206">
    <property type="entry name" value="RHODANESE_3"/>
    <property type="match status" value="1"/>
</dbReference>
<feature type="domain" description="Rhodanese" evidence="1">
    <location>
        <begin position="29"/>
        <end position="115"/>
    </location>
</feature>
<sequence length="116" mass="12855">MLLAVGDLIAQVKQNIRCIDAQTAATEREQNKGLLIDVREPAEHLITPAIGAINIPRGLLEMKMMELEKDPTRPIYLHCATSARAALGAEQLKRVGYENVTVITCKIDEIQRCCEV</sequence>
<evidence type="ECO:0000313" key="3">
    <source>
        <dbReference type="Proteomes" id="UP000070299"/>
    </source>
</evidence>
<dbReference type="PANTHER" id="PTHR43031:SF7">
    <property type="entry name" value="NITRIC OXIDE REDUCTASE FLRD-NAD(+) REDUCTASE"/>
    <property type="match status" value="1"/>
</dbReference>
<dbReference type="EMBL" id="LSNE01000009">
    <property type="protein sequence ID" value="KXI27832.1"/>
    <property type="molecule type" value="Genomic_DNA"/>
</dbReference>
<dbReference type="InterPro" id="IPR036873">
    <property type="entry name" value="Rhodanese-like_dom_sf"/>
</dbReference>
<keyword evidence="3" id="KW-1185">Reference proteome</keyword>
<dbReference type="Proteomes" id="UP000070299">
    <property type="component" value="Unassembled WGS sequence"/>
</dbReference>
<name>A0A148KNE5_9ALTE</name>
<reference evidence="3" key="1">
    <citation type="submission" date="2016-02" db="EMBL/GenBank/DDBJ databases">
        <authorList>
            <person name="Schultz-Johansen M."/>
            <person name="Glaring M.A."/>
            <person name="Bech P.K."/>
            <person name="Stougaard P."/>
        </authorList>
    </citation>
    <scope>NUCLEOTIDE SEQUENCE [LARGE SCALE GENOMIC DNA]</scope>
    <source>
        <strain evidence="3">S66</strain>
    </source>
</reference>